<comment type="caution">
    <text evidence="3">The sequence shown here is derived from an EMBL/GenBank/DDBJ whole genome shotgun (WGS) entry which is preliminary data.</text>
</comment>
<dbReference type="InterPro" id="IPR038981">
    <property type="entry name" value="CID5/CID6"/>
</dbReference>
<protein>
    <recommendedName>
        <fullName evidence="2">CUE domain-containing protein</fullName>
    </recommendedName>
</protein>
<dbReference type="SUPFAM" id="SSF46934">
    <property type="entry name" value="UBA-like"/>
    <property type="match status" value="1"/>
</dbReference>
<dbReference type="InterPro" id="IPR003892">
    <property type="entry name" value="CUE"/>
</dbReference>
<reference evidence="3 4" key="1">
    <citation type="submission" date="2022-10" db="EMBL/GenBank/DDBJ databases">
        <title>WGS assembly of Paspalum vaginatum 540-79.</title>
        <authorList>
            <person name="Sun G."/>
            <person name="Wase N."/>
            <person name="Shu S."/>
            <person name="Jenkins J."/>
            <person name="Zhou B."/>
            <person name="Torres-Rodriguez J."/>
            <person name="Chen C."/>
            <person name="Sandor L."/>
            <person name="Plott C."/>
            <person name="Yoshinga Y."/>
            <person name="Daum C."/>
            <person name="Qi P."/>
            <person name="Barry K."/>
            <person name="Lipzen A."/>
            <person name="Berry L."/>
            <person name="Pedersen C."/>
            <person name="Gottilla T."/>
            <person name="Foltz A."/>
            <person name="Yu H."/>
            <person name="O'Malley R."/>
            <person name="Zhang C."/>
            <person name="Devos K."/>
            <person name="Sigmon B."/>
            <person name="Yu B."/>
            <person name="Obata T."/>
            <person name="Schmutz J."/>
            <person name="Schnable J."/>
        </authorList>
    </citation>
    <scope>NUCLEOTIDE SEQUENCE [LARGE SCALE GENOMIC DNA]</scope>
    <source>
        <strain evidence="4">cv. 540-79</strain>
    </source>
</reference>
<dbReference type="Proteomes" id="UP001164776">
    <property type="component" value="Unassembled WGS sequence"/>
</dbReference>
<dbReference type="InterPro" id="IPR009060">
    <property type="entry name" value="UBA-like_sf"/>
</dbReference>
<feature type="region of interest" description="Disordered" evidence="1">
    <location>
        <begin position="130"/>
        <end position="173"/>
    </location>
</feature>
<organism evidence="3 4">
    <name type="scientific">Paspalum vaginatum</name>
    <name type="common">seashore paspalum</name>
    <dbReference type="NCBI Taxonomy" id="158149"/>
    <lineage>
        <taxon>Eukaryota</taxon>
        <taxon>Viridiplantae</taxon>
        <taxon>Streptophyta</taxon>
        <taxon>Embryophyta</taxon>
        <taxon>Tracheophyta</taxon>
        <taxon>Spermatophyta</taxon>
        <taxon>Magnoliopsida</taxon>
        <taxon>Liliopsida</taxon>
        <taxon>Poales</taxon>
        <taxon>Poaceae</taxon>
        <taxon>PACMAD clade</taxon>
        <taxon>Panicoideae</taxon>
        <taxon>Andropogonodae</taxon>
        <taxon>Paspaleae</taxon>
        <taxon>Paspalinae</taxon>
        <taxon>Paspalum</taxon>
    </lineage>
</organism>
<gene>
    <name evidence="3" type="ORF">BS78_K305700</name>
</gene>
<sequence>MPGASTDSTASLPPIAPRFADQITMEGSFQLNPNASPFIPGSLSSFADKYPDKAESSSKGSASAGTSGPSEYEENDMDPLTLTKMVFSMFPNVSTDFIDELLKANDFDINMTVDMLHELNSVDMFDDDAEDINDLHNGQGLPGDDDHRTKVPESSSNLSQDLQNSKSAATSDVEPVLPKFSNINLLHNDLGLPDDDKSVVTMTSAAK</sequence>
<evidence type="ECO:0000313" key="4">
    <source>
        <dbReference type="Proteomes" id="UP001164776"/>
    </source>
</evidence>
<dbReference type="EMBL" id="MU629849">
    <property type="protein sequence ID" value="KAJ1254952.1"/>
    <property type="molecule type" value="Genomic_DNA"/>
</dbReference>
<dbReference type="InterPro" id="IPR009818">
    <property type="entry name" value="PAM2_motif"/>
</dbReference>
<feature type="compositionally biased region" description="Low complexity" evidence="1">
    <location>
        <begin position="57"/>
        <end position="70"/>
    </location>
</feature>
<dbReference type="InterPro" id="IPR041806">
    <property type="entry name" value="CID5/6/7_CUE"/>
</dbReference>
<accession>A0A9W8CEM8</accession>
<dbReference type="OrthoDB" id="675902at2759"/>
<dbReference type="AlphaFoldDB" id="A0A9W8CEM8"/>
<dbReference type="PANTHER" id="PTHR37252">
    <property type="entry name" value="POLYADENYLATE-BINDING PROTEIN-INTERACTING PROTEIN 6"/>
    <property type="match status" value="1"/>
</dbReference>
<evidence type="ECO:0000256" key="1">
    <source>
        <dbReference type="SAM" id="MobiDB-lite"/>
    </source>
</evidence>
<evidence type="ECO:0000313" key="3">
    <source>
        <dbReference type="EMBL" id="KAJ1254952.1"/>
    </source>
</evidence>
<dbReference type="CDD" id="cd14371">
    <property type="entry name" value="CUE_CID7_like"/>
    <property type="match status" value="1"/>
</dbReference>
<evidence type="ECO:0000259" key="2">
    <source>
        <dbReference type="PROSITE" id="PS51140"/>
    </source>
</evidence>
<dbReference type="PANTHER" id="PTHR37252:SF3">
    <property type="entry name" value="POLYADENYLATE-BINDING PROTEIN-INTERACTING PROTEIN 6"/>
    <property type="match status" value="1"/>
</dbReference>
<dbReference type="PROSITE" id="PS51140">
    <property type="entry name" value="CUE"/>
    <property type="match status" value="1"/>
</dbReference>
<name>A0A9W8CEM8_9POAL</name>
<proteinExistence type="predicted"/>
<feature type="domain" description="CUE" evidence="2">
    <location>
        <begin position="78"/>
        <end position="121"/>
    </location>
</feature>
<feature type="region of interest" description="Disordered" evidence="1">
    <location>
        <begin position="49"/>
        <end position="76"/>
    </location>
</feature>
<dbReference type="Gene3D" id="1.10.8.10">
    <property type="entry name" value="DNA helicase RuvA subunit, C-terminal domain"/>
    <property type="match status" value="1"/>
</dbReference>
<keyword evidence="4" id="KW-1185">Reference proteome</keyword>
<dbReference type="GO" id="GO:0043130">
    <property type="term" value="F:ubiquitin binding"/>
    <property type="evidence" value="ECO:0007669"/>
    <property type="project" value="InterPro"/>
</dbReference>
<feature type="compositionally biased region" description="Low complexity" evidence="1">
    <location>
        <begin position="154"/>
        <end position="167"/>
    </location>
</feature>
<dbReference type="Pfam" id="PF07145">
    <property type="entry name" value="PAM2"/>
    <property type="match status" value="1"/>
</dbReference>